<evidence type="ECO:0000256" key="6">
    <source>
        <dbReference type="ARBA" id="ARBA00022538"/>
    </source>
</evidence>
<evidence type="ECO:0000256" key="3">
    <source>
        <dbReference type="ARBA" id="ARBA00022449"/>
    </source>
</evidence>
<dbReference type="InterPro" id="IPR038770">
    <property type="entry name" value="Na+/solute_symporter_sf"/>
</dbReference>
<evidence type="ECO:0000256" key="9">
    <source>
        <dbReference type="ARBA" id="ARBA00022989"/>
    </source>
</evidence>
<evidence type="ECO:0000256" key="4">
    <source>
        <dbReference type="ARBA" id="ARBA00022475"/>
    </source>
</evidence>
<dbReference type="EMBL" id="QKRX01000005">
    <property type="protein sequence ID" value="RAU18294.1"/>
    <property type="molecule type" value="Genomic_DNA"/>
</dbReference>
<dbReference type="PANTHER" id="PTHR32507:SF7">
    <property type="entry name" value="K(+)_H(+) ANTIPORTER NHAP2"/>
    <property type="match status" value="1"/>
</dbReference>
<dbReference type="InterPro" id="IPR005170">
    <property type="entry name" value="Transptr-assoc_dom"/>
</dbReference>
<dbReference type="GO" id="GO:0050660">
    <property type="term" value="F:flavin adenine dinucleotide binding"/>
    <property type="evidence" value="ECO:0007669"/>
    <property type="project" value="InterPro"/>
</dbReference>
<keyword evidence="15" id="KW-1185">Reference proteome</keyword>
<feature type="transmembrane region" description="Helical" evidence="12">
    <location>
        <begin position="160"/>
        <end position="177"/>
    </location>
</feature>
<keyword evidence="9 12" id="KW-1133">Transmembrane helix</keyword>
<dbReference type="Proteomes" id="UP000250744">
    <property type="component" value="Unassembled WGS sequence"/>
</dbReference>
<evidence type="ECO:0000256" key="5">
    <source>
        <dbReference type="ARBA" id="ARBA00022519"/>
    </source>
</evidence>
<keyword evidence="11 12" id="KW-0472">Membrane</keyword>
<dbReference type="SUPFAM" id="SSF56176">
    <property type="entry name" value="FAD-binding/transporter-associated domain-like"/>
    <property type="match status" value="1"/>
</dbReference>
<dbReference type="SUPFAM" id="SSF116726">
    <property type="entry name" value="TrkA C-terminal domain-like"/>
    <property type="match status" value="1"/>
</dbReference>
<feature type="transmembrane region" description="Helical" evidence="12">
    <location>
        <begin position="59"/>
        <end position="78"/>
    </location>
</feature>
<keyword evidence="7 12" id="KW-0812">Transmembrane</keyword>
<dbReference type="InterPro" id="IPR036318">
    <property type="entry name" value="FAD-bd_PCMH-like_sf"/>
</dbReference>
<dbReference type="RefSeq" id="WP_112158935.1">
    <property type="nucleotide sequence ID" value="NZ_QKRX01000005.1"/>
</dbReference>
<keyword evidence="10" id="KW-0406">Ion transport</keyword>
<dbReference type="Pfam" id="PF00999">
    <property type="entry name" value="Na_H_Exchanger"/>
    <property type="match status" value="1"/>
</dbReference>
<keyword evidence="5" id="KW-0997">Cell inner membrane</keyword>
<evidence type="ECO:0000256" key="10">
    <source>
        <dbReference type="ARBA" id="ARBA00023065"/>
    </source>
</evidence>
<dbReference type="Gene3D" id="3.30.70.1450">
    <property type="entry name" value="Regulator of K+ conductance, C-terminal domain"/>
    <property type="match status" value="1"/>
</dbReference>
<reference evidence="14 15" key="1">
    <citation type="submission" date="2018-06" db="EMBL/GenBank/DDBJ databases">
        <title>Nitrincola tibetense sp. nov., isolated from Lake XuguoCo on Tibetan Plateau.</title>
        <authorList>
            <person name="Xing P."/>
        </authorList>
    </citation>
    <scope>NUCLEOTIDE SEQUENCE [LARGE SCALE GENOMIC DNA]</scope>
    <source>
        <strain evidence="15">xg18</strain>
    </source>
</reference>
<dbReference type="NCBIfam" id="NF003714">
    <property type="entry name" value="PRK05326.1-1"/>
    <property type="match status" value="1"/>
</dbReference>
<dbReference type="InterPro" id="IPR036721">
    <property type="entry name" value="RCK_C_sf"/>
</dbReference>
<dbReference type="Pfam" id="PF03471">
    <property type="entry name" value="CorC_HlyC"/>
    <property type="match status" value="1"/>
</dbReference>
<evidence type="ECO:0000256" key="1">
    <source>
        <dbReference type="ARBA" id="ARBA00004651"/>
    </source>
</evidence>
<dbReference type="OrthoDB" id="9810759at2"/>
<dbReference type="InterPro" id="IPR006037">
    <property type="entry name" value="RCK_C"/>
</dbReference>
<feature type="transmembrane region" description="Helical" evidence="12">
    <location>
        <begin position="366"/>
        <end position="386"/>
    </location>
</feature>
<organism evidence="14 15">
    <name type="scientific">Nitrincola tibetensis</name>
    <dbReference type="NCBI Taxonomy" id="2219697"/>
    <lineage>
        <taxon>Bacteria</taxon>
        <taxon>Pseudomonadati</taxon>
        <taxon>Pseudomonadota</taxon>
        <taxon>Gammaproteobacteria</taxon>
        <taxon>Oceanospirillales</taxon>
        <taxon>Oceanospirillaceae</taxon>
        <taxon>Nitrincola</taxon>
    </lineage>
</organism>
<feature type="transmembrane region" description="Helical" evidence="12">
    <location>
        <begin position="273"/>
        <end position="291"/>
    </location>
</feature>
<dbReference type="PANTHER" id="PTHR32507">
    <property type="entry name" value="NA(+)/H(+) ANTIPORTER 1"/>
    <property type="match status" value="1"/>
</dbReference>
<dbReference type="Gene3D" id="3.30.465.10">
    <property type="match status" value="1"/>
</dbReference>
<keyword evidence="6" id="KW-0633">Potassium transport</keyword>
<keyword evidence="2" id="KW-0813">Transport</keyword>
<dbReference type="PROSITE" id="PS51202">
    <property type="entry name" value="RCK_C"/>
    <property type="match status" value="1"/>
</dbReference>
<evidence type="ECO:0000313" key="15">
    <source>
        <dbReference type="Proteomes" id="UP000250744"/>
    </source>
</evidence>
<dbReference type="AlphaFoldDB" id="A0A364NMM2"/>
<feature type="domain" description="RCK C-terminal" evidence="13">
    <location>
        <begin position="403"/>
        <end position="483"/>
    </location>
</feature>
<feature type="transmembrane region" description="Helical" evidence="12">
    <location>
        <begin position="6"/>
        <end position="25"/>
    </location>
</feature>
<feature type="transmembrane region" description="Helical" evidence="12">
    <location>
        <begin position="221"/>
        <end position="240"/>
    </location>
</feature>
<feature type="transmembrane region" description="Helical" evidence="12">
    <location>
        <begin position="183"/>
        <end position="209"/>
    </location>
</feature>
<feature type="transmembrane region" description="Helical" evidence="12">
    <location>
        <begin position="119"/>
        <end position="139"/>
    </location>
</feature>
<dbReference type="GO" id="GO:1902600">
    <property type="term" value="P:proton transmembrane transport"/>
    <property type="evidence" value="ECO:0007669"/>
    <property type="project" value="InterPro"/>
</dbReference>
<keyword evidence="4" id="KW-1003">Cell membrane</keyword>
<proteinExistence type="predicted"/>
<feature type="transmembrane region" description="Helical" evidence="12">
    <location>
        <begin position="90"/>
        <end position="113"/>
    </location>
</feature>
<comment type="subcellular location">
    <subcellularLocation>
        <location evidence="1">Cell membrane</location>
        <topology evidence="1">Multi-pass membrane protein</topology>
    </subcellularLocation>
</comment>
<gene>
    <name evidence="14" type="ORF">DN062_08670</name>
</gene>
<dbReference type="Gene3D" id="1.20.1530.20">
    <property type="match status" value="1"/>
</dbReference>
<evidence type="ECO:0000259" key="13">
    <source>
        <dbReference type="PROSITE" id="PS51202"/>
    </source>
</evidence>
<dbReference type="GO" id="GO:0008324">
    <property type="term" value="F:monoatomic cation transmembrane transporter activity"/>
    <property type="evidence" value="ECO:0007669"/>
    <property type="project" value="InterPro"/>
</dbReference>
<dbReference type="InterPro" id="IPR006153">
    <property type="entry name" value="Cation/H_exchanger_TM"/>
</dbReference>
<accession>A0A364NMM2</accession>
<evidence type="ECO:0000256" key="7">
    <source>
        <dbReference type="ARBA" id="ARBA00022692"/>
    </source>
</evidence>
<feature type="transmembrane region" description="Helical" evidence="12">
    <location>
        <begin position="332"/>
        <end position="354"/>
    </location>
</feature>
<evidence type="ECO:0000256" key="2">
    <source>
        <dbReference type="ARBA" id="ARBA00022448"/>
    </source>
</evidence>
<evidence type="ECO:0000256" key="8">
    <source>
        <dbReference type="ARBA" id="ARBA00022958"/>
    </source>
</evidence>
<sequence length="570" mass="61749">MSNINLIFLIVSVLLCLSILATIISARVGMPLLLVFLGIGMLAGEDGIGGLNFQDFEVAYLIGHLALAIILLDGGMRTRMKTFRVGLKPALSLATLGVVVTSGLTGLLAMLIFELSLLQGMLIGAIVGSTDAAAVFSMLGGKGVHLNERVSATLEIESGTNDPMAIFLTITFITLLMNPGDDWYSSLILFAEQFGIGLPIGILGGWLFAHTLKRLDLATGLYPLLVTGVGLCIFAGANMLGGSGFLAIYLAGLMIGNSGSRHLLHILPVHDGLAWLSQIGLFLILGLLVTPHEMLAIAWPATFLALGLIFVARPIAVVLCLKPFFHFSWRELGFISWVGLRGAVPIVLAIFPIIAGVESASLLFNMAFYVVLISLLIQGSSLPWVAKWLKVEVPMATAPCHRMPLGIFPENDYEAFMYTVKEDTVQGVELRRLHFPSGARVGALFRDHQLIHPSGSTRLQVNDVLCIIGRDADVPILNKLFNQEPLPFKQQARSFFGYFTLDGSAPLKDVAALYGLVISPDQTHLTLDQFLSQRFGGHPVVGDRMEWNGIQWVVNEVEGDRITKVGLRLI</sequence>
<keyword evidence="3" id="KW-0050">Antiport</keyword>
<evidence type="ECO:0000256" key="11">
    <source>
        <dbReference type="ARBA" id="ARBA00023136"/>
    </source>
</evidence>
<dbReference type="SMART" id="SM01091">
    <property type="entry name" value="CorC_HlyC"/>
    <property type="match status" value="1"/>
</dbReference>
<name>A0A364NMM2_9GAMM</name>
<feature type="transmembrane region" description="Helical" evidence="12">
    <location>
        <begin position="297"/>
        <end position="320"/>
    </location>
</feature>
<dbReference type="InterPro" id="IPR016169">
    <property type="entry name" value="FAD-bd_PCMH_sub2"/>
</dbReference>
<dbReference type="NCBIfam" id="NF003716">
    <property type="entry name" value="PRK05326.1-3"/>
    <property type="match status" value="1"/>
</dbReference>
<protein>
    <submittedName>
        <fullName evidence="14">Potassium/proton antiporter</fullName>
    </submittedName>
</protein>
<evidence type="ECO:0000256" key="12">
    <source>
        <dbReference type="SAM" id="Phobius"/>
    </source>
</evidence>
<dbReference type="NCBIfam" id="NF003715">
    <property type="entry name" value="PRK05326.1-2"/>
    <property type="match status" value="1"/>
</dbReference>
<dbReference type="GO" id="GO:0005886">
    <property type="term" value="C:plasma membrane"/>
    <property type="evidence" value="ECO:0007669"/>
    <property type="project" value="UniProtKB-SubCell"/>
</dbReference>
<dbReference type="Pfam" id="PF02080">
    <property type="entry name" value="TrkA_C"/>
    <property type="match status" value="1"/>
</dbReference>
<dbReference type="GO" id="GO:0015297">
    <property type="term" value="F:antiporter activity"/>
    <property type="evidence" value="ECO:0007669"/>
    <property type="project" value="UniProtKB-KW"/>
</dbReference>
<keyword evidence="8" id="KW-0630">Potassium</keyword>
<evidence type="ECO:0000313" key="14">
    <source>
        <dbReference type="EMBL" id="RAU18294.1"/>
    </source>
</evidence>
<dbReference type="GO" id="GO:0006813">
    <property type="term" value="P:potassium ion transport"/>
    <property type="evidence" value="ECO:0007669"/>
    <property type="project" value="UniProtKB-KW"/>
</dbReference>
<comment type="caution">
    <text evidence="14">The sequence shown here is derived from an EMBL/GenBank/DDBJ whole genome shotgun (WGS) entry which is preliminary data.</text>
</comment>